<dbReference type="KEGG" id="pna:Pnap_3260"/>
<feature type="region of interest" description="Disordered" evidence="1">
    <location>
        <begin position="81"/>
        <end position="132"/>
    </location>
</feature>
<keyword evidence="2" id="KW-0812">Transmembrane</keyword>
<keyword evidence="4" id="KW-1185">Reference proteome</keyword>
<proteinExistence type="predicted"/>
<evidence type="ECO:0000313" key="4">
    <source>
        <dbReference type="Proteomes" id="UP000000644"/>
    </source>
</evidence>
<organism evidence="3 4">
    <name type="scientific">Polaromonas naphthalenivorans (strain CJ2)</name>
    <dbReference type="NCBI Taxonomy" id="365044"/>
    <lineage>
        <taxon>Bacteria</taxon>
        <taxon>Pseudomonadati</taxon>
        <taxon>Pseudomonadota</taxon>
        <taxon>Betaproteobacteria</taxon>
        <taxon>Burkholderiales</taxon>
        <taxon>Comamonadaceae</taxon>
        <taxon>Polaromonas</taxon>
    </lineage>
</organism>
<dbReference type="OrthoDB" id="9790048at2"/>
<keyword evidence="2" id="KW-0472">Membrane</keyword>
<dbReference type="HOGENOM" id="CLU_1915135_0_0_4"/>
<evidence type="ECO:0008006" key="5">
    <source>
        <dbReference type="Google" id="ProtNLM"/>
    </source>
</evidence>
<protein>
    <recommendedName>
        <fullName evidence="5">Transmembrane protein</fullName>
    </recommendedName>
</protein>
<dbReference type="EMBL" id="CP000529">
    <property type="protein sequence ID" value="ABM38558.1"/>
    <property type="molecule type" value="Genomic_DNA"/>
</dbReference>
<gene>
    <name evidence="3" type="ordered locus">Pnap_3260</name>
</gene>
<evidence type="ECO:0000256" key="2">
    <source>
        <dbReference type="SAM" id="Phobius"/>
    </source>
</evidence>
<keyword evidence="2" id="KW-1133">Transmembrane helix</keyword>
<dbReference type="Proteomes" id="UP000000644">
    <property type="component" value="Chromosome"/>
</dbReference>
<reference evidence="4" key="1">
    <citation type="journal article" date="2009" name="Environ. Microbiol.">
        <title>The genome of Polaromonas naphthalenivorans strain CJ2, isolated from coal tar-contaminated sediment, reveals physiological and metabolic versatility and evolution through extensive horizontal gene transfer.</title>
        <authorList>
            <person name="Yagi J.M."/>
            <person name="Sims D."/>
            <person name="Brettin T."/>
            <person name="Bruce D."/>
            <person name="Madsen E.L."/>
        </authorList>
    </citation>
    <scope>NUCLEOTIDE SEQUENCE [LARGE SCALE GENOMIC DNA]</scope>
    <source>
        <strain evidence="4">CJ2</strain>
    </source>
</reference>
<sequence>MASLTGKSGKCSNFGNCSLADARTTIEVPNGMDFVCTECGKPLLLTDPGPQGGGNSRALAVGALLLVLLLAAGGIGWSLMSGKKAPAPEPAPPVAVEQPQAPPKAEPAVQPPVTGNCSDADERVGLCRRPAQ</sequence>
<accession>A1VSD0</accession>
<name>A1VSD0_POLNA</name>
<dbReference type="AlphaFoldDB" id="A1VSD0"/>
<evidence type="ECO:0000256" key="1">
    <source>
        <dbReference type="SAM" id="MobiDB-lite"/>
    </source>
</evidence>
<dbReference type="RefSeq" id="WP_011802629.1">
    <property type="nucleotide sequence ID" value="NC_008781.1"/>
</dbReference>
<evidence type="ECO:0000313" key="3">
    <source>
        <dbReference type="EMBL" id="ABM38558.1"/>
    </source>
</evidence>
<feature type="transmembrane region" description="Helical" evidence="2">
    <location>
        <begin position="58"/>
        <end position="79"/>
    </location>
</feature>
<dbReference type="STRING" id="365044.Pnap_3260"/>